<evidence type="ECO:0000313" key="6">
    <source>
        <dbReference type="EMBL" id="MBE7324117.1"/>
    </source>
</evidence>
<accession>A0ABR9RRC5</accession>
<protein>
    <submittedName>
        <fullName evidence="6">DUF1704 domain-containing protein</fullName>
    </submittedName>
</protein>
<evidence type="ECO:0000256" key="3">
    <source>
        <dbReference type="ARBA" id="ARBA00022801"/>
    </source>
</evidence>
<dbReference type="InterPro" id="IPR012548">
    <property type="entry name" value="MATCAP"/>
</dbReference>
<evidence type="ECO:0000256" key="2">
    <source>
        <dbReference type="ARBA" id="ARBA00022670"/>
    </source>
</evidence>
<dbReference type="Proteomes" id="UP000756387">
    <property type="component" value="Unassembled WGS sequence"/>
</dbReference>
<keyword evidence="4" id="KW-0482">Metalloprotease</keyword>
<evidence type="ECO:0000313" key="7">
    <source>
        <dbReference type="Proteomes" id="UP000756387"/>
    </source>
</evidence>
<dbReference type="PANTHER" id="PTHR31817:SF0">
    <property type="entry name" value="CHROMOSOME UNDETERMINED SCAFFOLD_67, WHOLE GENOME SHOTGUN SEQUENCE"/>
    <property type="match status" value="1"/>
</dbReference>
<keyword evidence="7" id="KW-1185">Reference proteome</keyword>
<proteinExistence type="predicted"/>
<dbReference type="SMART" id="SM01154">
    <property type="entry name" value="DUF1704"/>
    <property type="match status" value="1"/>
</dbReference>
<gene>
    <name evidence="6" type="ORF">IEQ44_05585</name>
</gene>
<comment type="caution">
    <text evidence="6">The sequence shown here is derived from an EMBL/GenBank/DDBJ whole genome shotgun (WGS) entry which is preliminary data.</text>
</comment>
<dbReference type="Pfam" id="PF08014">
    <property type="entry name" value="MATCAP"/>
    <property type="match status" value="1"/>
</dbReference>
<evidence type="ECO:0000256" key="1">
    <source>
        <dbReference type="ARBA" id="ARBA00001947"/>
    </source>
</evidence>
<dbReference type="PANTHER" id="PTHR31817">
    <property type="match status" value="1"/>
</dbReference>
<organism evidence="6 7">
    <name type="scientific">Nocardioides malaquae</name>
    <dbReference type="NCBI Taxonomy" id="2773426"/>
    <lineage>
        <taxon>Bacteria</taxon>
        <taxon>Bacillati</taxon>
        <taxon>Actinomycetota</taxon>
        <taxon>Actinomycetes</taxon>
        <taxon>Propionibacteriales</taxon>
        <taxon>Nocardioidaceae</taxon>
        <taxon>Nocardioides</taxon>
    </lineage>
</organism>
<reference evidence="6 7" key="1">
    <citation type="submission" date="2020-10" db="EMBL/GenBank/DDBJ databases">
        <title>Nocardioides sp. isolated from sludge.</title>
        <authorList>
            <person name="Zhang X."/>
        </authorList>
    </citation>
    <scope>NUCLEOTIDE SEQUENCE [LARGE SCALE GENOMIC DNA]</scope>
    <source>
        <strain evidence="6 7">Y6</strain>
    </source>
</reference>
<keyword evidence="2" id="KW-0645">Protease</keyword>
<evidence type="ECO:0000256" key="4">
    <source>
        <dbReference type="ARBA" id="ARBA00023049"/>
    </source>
</evidence>
<comment type="cofactor">
    <cofactor evidence="1">
        <name>Zn(2+)</name>
        <dbReference type="ChEBI" id="CHEBI:29105"/>
    </cofactor>
</comment>
<keyword evidence="3" id="KW-0378">Hydrolase</keyword>
<dbReference type="EMBL" id="JADCSA010000004">
    <property type="protein sequence ID" value="MBE7324117.1"/>
    <property type="molecule type" value="Genomic_DNA"/>
</dbReference>
<sequence>MRCAVNSPLRDLDPDPDPDSDARTFSAADLAVDRQLAQVSESFSFLLHITPVDGDDVKQAFLAGDVTEPTFTYRELADEPEVLKEQLAAIDVTTVEDRTLAHLLRAKHRELQLQLEMLCARDSDDFLPLSLELYGGVAPSLREHAERVLAGVGSPEPTAEPLDAEAFCALATEEIAHYREQSPGIEMHVQIRPDVNGVMVSGDTLLIGPESVVQSNRAAALLHHEVGTHLVTHVNGQAQPIKVLGTGLAGYDETQEGLAVLGEVACGGLTPFRLRQLADRVLTVHRMVDGASFAEAYAALVDAGVPESSAFTTVMRVYRAGGTTKDAIYLRGVVDLLEHLADDGDLDLLWLGKFSLQDLPLIAELAEDGALAPPRLLPRYLDDPKSTERLGWASGVHDLSQLVEGRT</sequence>
<evidence type="ECO:0000256" key="5">
    <source>
        <dbReference type="SAM" id="MobiDB-lite"/>
    </source>
</evidence>
<feature type="region of interest" description="Disordered" evidence="5">
    <location>
        <begin position="1"/>
        <end position="21"/>
    </location>
</feature>
<name>A0ABR9RRC5_9ACTN</name>